<proteinExistence type="inferred from homology"/>
<keyword evidence="2" id="KW-0479">Metal-binding</keyword>
<keyword evidence="8" id="KW-0472">Membrane</keyword>
<keyword evidence="1 8" id="KW-0813">Transport</keyword>
<keyword evidence="11" id="KW-1185">Reference proteome</keyword>
<organism evidence="10 11">
    <name type="scientific">Blepharisma stoltei</name>
    <dbReference type="NCBI Taxonomy" id="1481888"/>
    <lineage>
        <taxon>Eukaryota</taxon>
        <taxon>Sar</taxon>
        <taxon>Alveolata</taxon>
        <taxon>Ciliophora</taxon>
        <taxon>Postciliodesmatophora</taxon>
        <taxon>Heterotrichea</taxon>
        <taxon>Heterotrichida</taxon>
        <taxon>Blepharismidae</taxon>
        <taxon>Blepharisma</taxon>
    </lineage>
</organism>
<evidence type="ECO:0000256" key="5">
    <source>
        <dbReference type="ARBA" id="ARBA00023010"/>
    </source>
</evidence>
<comment type="caution">
    <text evidence="10">The sequence shown here is derived from an EMBL/GenBank/DDBJ whole genome shotgun (WGS) entry which is preliminary data.</text>
</comment>
<reference evidence="10" key="1">
    <citation type="submission" date="2021-09" db="EMBL/GenBank/DDBJ databases">
        <authorList>
            <consortium name="AG Swart"/>
            <person name="Singh M."/>
            <person name="Singh A."/>
            <person name="Seah K."/>
            <person name="Emmerich C."/>
        </authorList>
    </citation>
    <scope>NUCLEOTIDE SEQUENCE</scope>
    <source>
        <strain evidence="10">ATCC30299</strain>
    </source>
</reference>
<dbReference type="InterPro" id="IPR035427">
    <property type="entry name" value="Tim10-like_dom_sf"/>
</dbReference>
<keyword evidence="5 8" id="KW-0811">Translocation</keyword>
<dbReference type="GO" id="GO:0015031">
    <property type="term" value="P:protein transport"/>
    <property type="evidence" value="ECO:0007669"/>
    <property type="project" value="UniProtKB-KW"/>
</dbReference>
<evidence type="ECO:0000256" key="4">
    <source>
        <dbReference type="ARBA" id="ARBA00022927"/>
    </source>
</evidence>
<evidence type="ECO:0000313" key="11">
    <source>
        <dbReference type="Proteomes" id="UP001162131"/>
    </source>
</evidence>
<dbReference type="InterPro" id="IPR050673">
    <property type="entry name" value="Mito_inner_translocase_sub"/>
</dbReference>
<evidence type="ECO:0000259" key="9">
    <source>
        <dbReference type="Pfam" id="PF02953"/>
    </source>
</evidence>
<keyword evidence="7 8" id="KW-1015">Disulfide bond</keyword>
<evidence type="ECO:0000256" key="7">
    <source>
        <dbReference type="ARBA" id="ARBA00023157"/>
    </source>
</evidence>
<protein>
    <recommendedName>
        <fullName evidence="8">Mitochondrial import inner membrane translocase subunit</fullName>
    </recommendedName>
</protein>
<dbReference type="EMBL" id="CAJZBQ010000013">
    <property type="protein sequence ID" value="CAG9315076.1"/>
    <property type="molecule type" value="Genomic_DNA"/>
</dbReference>
<evidence type="ECO:0000256" key="3">
    <source>
        <dbReference type="ARBA" id="ARBA00022833"/>
    </source>
</evidence>
<dbReference type="GO" id="GO:0046872">
    <property type="term" value="F:metal ion binding"/>
    <property type="evidence" value="ECO:0007669"/>
    <property type="project" value="UniProtKB-KW"/>
</dbReference>
<evidence type="ECO:0000256" key="1">
    <source>
        <dbReference type="ARBA" id="ARBA00022448"/>
    </source>
</evidence>
<dbReference type="Pfam" id="PF02953">
    <property type="entry name" value="zf-Tim10_DDP"/>
    <property type="match status" value="1"/>
</dbReference>
<name>A0AAU9IMT3_9CILI</name>
<accession>A0AAU9IMT3</accession>
<gene>
    <name evidence="10" type="ORF">BSTOLATCC_MIC12851</name>
</gene>
<dbReference type="Proteomes" id="UP001162131">
    <property type="component" value="Unassembled WGS sequence"/>
</dbReference>
<keyword evidence="6 8" id="KW-0496">Mitochondrion</keyword>
<comment type="subunit">
    <text evidence="8">Heterohexamer.</text>
</comment>
<evidence type="ECO:0000256" key="6">
    <source>
        <dbReference type="ARBA" id="ARBA00023128"/>
    </source>
</evidence>
<sequence>MQNLSEQQLQQMMVLEEMKHYNKMVSTCFKECILTMTSKTLAPQEKTCMENCFRKTSKFNEKLVQSLNFVTIARSNQQQIQQ</sequence>
<keyword evidence="8" id="KW-0143">Chaperone</keyword>
<comment type="function">
    <text evidence="8">Mitochondrial intermembrane chaperone that participates in the import and insertion of some multi-pass transmembrane proteins into the mitochondrial inner membrane. Also required for the transfer of beta-barrel precursors from the TOM complex to the sorting and assembly machinery (SAM complex) of the outer membrane. Acts as a chaperone-like protein that protects the hydrophobic precursors from aggregation and guide them through the mitochondrial intermembrane space.</text>
</comment>
<comment type="domain">
    <text evidence="8">The twin CX3C motif contains 4 conserved Cys residues that form 2 disulfide bonds in the mitochondrial intermembrane space.</text>
</comment>
<dbReference type="GO" id="GO:0005743">
    <property type="term" value="C:mitochondrial inner membrane"/>
    <property type="evidence" value="ECO:0007669"/>
    <property type="project" value="UniProtKB-SubCell"/>
</dbReference>
<feature type="domain" description="Tim10-like" evidence="9">
    <location>
        <begin position="7"/>
        <end position="67"/>
    </location>
</feature>
<keyword evidence="3" id="KW-0862">Zinc</keyword>
<comment type="similarity">
    <text evidence="8">Belongs to the small Tim family.</text>
</comment>
<evidence type="ECO:0000256" key="2">
    <source>
        <dbReference type="ARBA" id="ARBA00022723"/>
    </source>
</evidence>
<evidence type="ECO:0000313" key="10">
    <source>
        <dbReference type="EMBL" id="CAG9315076.1"/>
    </source>
</evidence>
<dbReference type="SUPFAM" id="SSF144122">
    <property type="entry name" value="Tim10-like"/>
    <property type="match status" value="1"/>
</dbReference>
<dbReference type="Gene3D" id="1.10.287.810">
    <property type="entry name" value="Mitochondrial import inner membrane translocase subunit tim13 like domains"/>
    <property type="match status" value="1"/>
</dbReference>
<comment type="subcellular location">
    <subcellularLocation>
        <location evidence="8">Mitochondrion inner membrane</location>
        <topology evidence="8">Peripheral membrane protein</topology>
        <orientation evidence="8">Intermembrane side</orientation>
    </subcellularLocation>
</comment>
<dbReference type="InterPro" id="IPR004217">
    <property type="entry name" value="Tim10-like"/>
</dbReference>
<dbReference type="AlphaFoldDB" id="A0AAU9IMT3"/>
<keyword evidence="8" id="KW-0999">Mitochondrion inner membrane</keyword>
<keyword evidence="4 8" id="KW-0653">Protein transport</keyword>
<evidence type="ECO:0000256" key="8">
    <source>
        <dbReference type="RuleBase" id="RU367043"/>
    </source>
</evidence>
<dbReference type="PANTHER" id="PTHR13172">
    <property type="entry name" value="MITOCHONDRIAL IMPORT INNER MEMBRANE TRANSLOCASE SUBUNIT TIM9B"/>
    <property type="match status" value="1"/>
</dbReference>